<dbReference type="SMART" id="SM00356">
    <property type="entry name" value="ZnF_C3H1"/>
    <property type="match status" value="2"/>
</dbReference>
<accession>A0A388KAZ3</accession>
<dbReference type="GO" id="GO:0010468">
    <property type="term" value="P:regulation of gene expression"/>
    <property type="evidence" value="ECO:0007669"/>
    <property type="project" value="UniProtKB-ARBA"/>
</dbReference>
<keyword evidence="4 7" id="KW-0862">Zinc</keyword>
<dbReference type="PROSITE" id="PS50297">
    <property type="entry name" value="ANK_REP_REGION"/>
    <property type="match status" value="1"/>
</dbReference>
<dbReference type="InterPro" id="IPR041367">
    <property type="entry name" value="Znf-CCCH_4"/>
</dbReference>
<dbReference type="FunFam" id="3.30.1370.210:FF:000009">
    <property type="entry name" value="Zinc finger CCCH domain-containing protein 66"/>
    <property type="match status" value="1"/>
</dbReference>
<keyword evidence="6" id="KW-0040">ANK repeat</keyword>
<dbReference type="Gene3D" id="1.25.40.20">
    <property type="entry name" value="Ankyrin repeat-containing domain"/>
    <property type="match status" value="1"/>
</dbReference>
<dbReference type="PROSITE" id="PS50088">
    <property type="entry name" value="ANK_REPEAT"/>
    <property type="match status" value="1"/>
</dbReference>
<sequence>MGDHGLEVGSRKPLSPGASIEKAGSRENSRISLLELAANNDLDGFRHAVEVEGAQVDELGSWYGRQNGTNQMVLEQRTPSMIAALYGSVDVLSYILSFFDACGCDINRKCGVDGSTALHCAAAGGTPRAVETVALLLRCGADRDSLDNHGRRAVDVVFTPKMPHIKAHLDRLLRPDSSSPSSSSSSSSSSSAAISVPSSSSLSRQSLSPAGLNSSTSSSFHDNSTAAVAVASLPFSSVSSPPTPNGCDVTRGKPSFLQLSSNGSASSSDSAHLMGGGSLSNGGSSDGSLPDVKSSIYATDEFRMYSFKVKSCSRAYSHDWTECPFVHPGENARRRDPRRYHYSCVPCPDFRKGSCRRGDSCEYAHGVFECWLHPAQYRTRLCKEGLKCTRRVCFFAHTSEELRPLYTTSGSATLPSPRCTSPIDMRSLSPPLPPPSPQSVLFPYSPATSPSGLPTPPLSPSTSSSLSVWSPNVQSSVPTLHLPTGLHAARVRGLQAAQAQAQAAAAAKVRADGHRSSAGLEPDADRLVDLAALSISRASPVPSVSSPSSSSALTARIGHALHANFPNVAGGLQMSNASLDSLISSAAAAESAGALGGSSAAAALQSVLQSRQQQQQQQHAHQHQWRLNGSVSPLSSPIRRSVSARYSSSERDQSLIALSPSLAAAVLNRKHSFSGHEKYLDSQWRVSANGGPATTTAESSFLNLGGCSASSMMTSSTTSSGVDLSDWGSPTGKLDWGVSNEQFARFRKSTSYLPSLSSRASSLLFDEPIPDLTWVQKLVRETAGEATADCAASAALECLPRESSMERIMAGRWVDPLLQERVA</sequence>
<evidence type="ECO:0000256" key="1">
    <source>
        <dbReference type="ARBA" id="ARBA00022723"/>
    </source>
</evidence>
<dbReference type="Proteomes" id="UP000265515">
    <property type="component" value="Unassembled WGS sequence"/>
</dbReference>
<feature type="compositionally biased region" description="Low complexity" evidence="8">
    <location>
        <begin position="255"/>
        <end position="270"/>
    </location>
</feature>
<feature type="region of interest" description="Disordered" evidence="8">
    <location>
        <begin position="1"/>
        <end position="23"/>
    </location>
</feature>
<evidence type="ECO:0000256" key="3">
    <source>
        <dbReference type="ARBA" id="ARBA00022771"/>
    </source>
</evidence>
<evidence type="ECO:0000313" key="10">
    <source>
        <dbReference type="EMBL" id="GBG67234.1"/>
    </source>
</evidence>
<feature type="region of interest" description="Disordered" evidence="8">
    <location>
        <begin position="237"/>
        <end position="290"/>
    </location>
</feature>
<dbReference type="PROSITE" id="PS50103">
    <property type="entry name" value="ZF_C3H1"/>
    <property type="match status" value="1"/>
</dbReference>
<dbReference type="STRING" id="69332.A0A388KAZ3"/>
<dbReference type="InterPro" id="IPR045234">
    <property type="entry name" value="Unkempt-like"/>
</dbReference>
<dbReference type="AlphaFoldDB" id="A0A388KAZ3"/>
<evidence type="ECO:0000256" key="4">
    <source>
        <dbReference type="ARBA" id="ARBA00022833"/>
    </source>
</evidence>
<comment type="caution">
    <text evidence="10">The sequence shown here is derived from an EMBL/GenBank/DDBJ whole genome shotgun (WGS) entry which is preliminary data.</text>
</comment>
<feature type="compositionally biased region" description="Low complexity" evidence="8">
    <location>
        <begin position="460"/>
        <end position="470"/>
    </location>
</feature>
<dbReference type="InterPro" id="IPR000571">
    <property type="entry name" value="Znf_CCCH"/>
</dbReference>
<evidence type="ECO:0000256" key="6">
    <source>
        <dbReference type="PROSITE-ProRule" id="PRU00023"/>
    </source>
</evidence>
<feature type="region of interest" description="Disordered" evidence="8">
    <location>
        <begin position="608"/>
        <end position="636"/>
    </location>
</feature>
<proteinExistence type="predicted"/>
<dbReference type="GO" id="GO:0008270">
    <property type="term" value="F:zinc ion binding"/>
    <property type="evidence" value="ECO:0007669"/>
    <property type="project" value="UniProtKB-KW"/>
</dbReference>
<gene>
    <name evidence="10" type="ORF">CBR_g84897</name>
</gene>
<dbReference type="PANTHER" id="PTHR14493:SF50">
    <property type="entry name" value="RING FINGER PROTEIN UNKEMPT"/>
    <property type="match status" value="1"/>
</dbReference>
<evidence type="ECO:0000313" key="11">
    <source>
        <dbReference type="Proteomes" id="UP000265515"/>
    </source>
</evidence>
<feature type="repeat" description="ANK" evidence="6">
    <location>
        <begin position="113"/>
        <end position="148"/>
    </location>
</feature>
<name>A0A388KAZ3_CHABU</name>
<evidence type="ECO:0000256" key="7">
    <source>
        <dbReference type="PROSITE-ProRule" id="PRU00723"/>
    </source>
</evidence>
<feature type="compositionally biased region" description="Basic and acidic residues" evidence="8">
    <location>
        <begin position="1"/>
        <end position="10"/>
    </location>
</feature>
<organism evidence="10 11">
    <name type="scientific">Chara braunii</name>
    <name type="common">Braun's stonewort</name>
    <dbReference type="NCBI Taxonomy" id="69332"/>
    <lineage>
        <taxon>Eukaryota</taxon>
        <taxon>Viridiplantae</taxon>
        <taxon>Streptophyta</taxon>
        <taxon>Charophyceae</taxon>
        <taxon>Charales</taxon>
        <taxon>Characeae</taxon>
        <taxon>Chara</taxon>
    </lineage>
</organism>
<dbReference type="InterPro" id="IPR057444">
    <property type="entry name" value="Znf-CCCH_AtC3H23-like"/>
</dbReference>
<dbReference type="Gramene" id="GBG67234">
    <property type="protein sequence ID" value="GBG67234"/>
    <property type="gene ID" value="CBR_g84897"/>
</dbReference>
<evidence type="ECO:0000259" key="9">
    <source>
        <dbReference type="PROSITE" id="PS50103"/>
    </source>
</evidence>
<keyword evidence="5" id="KW-0238">DNA-binding</keyword>
<evidence type="ECO:0000256" key="5">
    <source>
        <dbReference type="ARBA" id="ARBA00023125"/>
    </source>
</evidence>
<protein>
    <recommendedName>
        <fullName evidence="9">C3H1-type domain-containing protein</fullName>
    </recommendedName>
</protein>
<feature type="compositionally biased region" description="Low complexity" evidence="8">
    <location>
        <begin position="608"/>
        <end position="619"/>
    </location>
</feature>
<dbReference type="Pfam" id="PF12796">
    <property type="entry name" value="Ank_2"/>
    <property type="match status" value="1"/>
</dbReference>
<evidence type="ECO:0000256" key="2">
    <source>
        <dbReference type="ARBA" id="ARBA00022737"/>
    </source>
</evidence>
<keyword evidence="1 7" id="KW-0479">Metal-binding</keyword>
<feature type="region of interest" description="Disordered" evidence="8">
    <location>
        <begin position="407"/>
        <end position="470"/>
    </location>
</feature>
<keyword evidence="2" id="KW-0677">Repeat</keyword>
<dbReference type="PANTHER" id="PTHR14493">
    <property type="entry name" value="UNKEMPT FAMILY MEMBER"/>
    <property type="match status" value="1"/>
</dbReference>
<dbReference type="SMART" id="SM00248">
    <property type="entry name" value="ANK"/>
    <property type="match status" value="2"/>
</dbReference>
<dbReference type="Pfam" id="PF25512">
    <property type="entry name" value="zf-CCCH_AtC3H23"/>
    <property type="match status" value="1"/>
</dbReference>
<dbReference type="Pfam" id="PF18044">
    <property type="entry name" value="zf-CCCH_4"/>
    <property type="match status" value="1"/>
</dbReference>
<feature type="domain" description="C3H1-type" evidence="9">
    <location>
        <begin position="346"/>
        <end position="368"/>
    </location>
</feature>
<reference evidence="10 11" key="1">
    <citation type="journal article" date="2018" name="Cell">
        <title>The Chara Genome: Secondary Complexity and Implications for Plant Terrestrialization.</title>
        <authorList>
            <person name="Nishiyama T."/>
            <person name="Sakayama H."/>
            <person name="Vries J.D."/>
            <person name="Buschmann H."/>
            <person name="Saint-Marcoux D."/>
            <person name="Ullrich K.K."/>
            <person name="Haas F.B."/>
            <person name="Vanderstraeten L."/>
            <person name="Becker D."/>
            <person name="Lang D."/>
            <person name="Vosolsobe S."/>
            <person name="Rombauts S."/>
            <person name="Wilhelmsson P.K.I."/>
            <person name="Janitza P."/>
            <person name="Kern R."/>
            <person name="Heyl A."/>
            <person name="Rumpler F."/>
            <person name="Villalobos L.I.A.C."/>
            <person name="Clay J.M."/>
            <person name="Skokan R."/>
            <person name="Toyoda A."/>
            <person name="Suzuki Y."/>
            <person name="Kagoshima H."/>
            <person name="Schijlen E."/>
            <person name="Tajeshwar N."/>
            <person name="Catarino B."/>
            <person name="Hetherington A.J."/>
            <person name="Saltykova A."/>
            <person name="Bonnot C."/>
            <person name="Breuninger H."/>
            <person name="Symeonidi A."/>
            <person name="Radhakrishnan G.V."/>
            <person name="Van Nieuwerburgh F."/>
            <person name="Deforce D."/>
            <person name="Chang C."/>
            <person name="Karol K.G."/>
            <person name="Hedrich R."/>
            <person name="Ulvskov P."/>
            <person name="Glockner G."/>
            <person name="Delwiche C.F."/>
            <person name="Petrasek J."/>
            <person name="Van de Peer Y."/>
            <person name="Friml J."/>
            <person name="Beilby M."/>
            <person name="Dolan L."/>
            <person name="Kohara Y."/>
            <person name="Sugano S."/>
            <person name="Fujiyama A."/>
            <person name="Delaux P.-M."/>
            <person name="Quint M."/>
            <person name="TheiBen G."/>
            <person name="Hagemann M."/>
            <person name="Harholt J."/>
            <person name="Dunand C."/>
            <person name="Zachgo S."/>
            <person name="Langdale J."/>
            <person name="Maumus F."/>
            <person name="Straeten D.V.D."/>
            <person name="Gould S.B."/>
            <person name="Rensing S.A."/>
        </authorList>
    </citation>
    <scope>NUCLEOTIDE SEQUENCE [LARGE SCALE GENOMIC DNA]</scope>
    <source>
        <strain evidence="10 11">S276</strain>
    </source>
</reference>
<feature type="compositionally biased region" description="Low complexity" evidence="8">
    <location>
        <begin position="175"/>
        <end position="218"/>
    </location>
</feature>
<dbReference type="GO" id="GO:0003677">
    <property type="term" value="F:DNA binding"/>
    <property type="evidence" value="ECO:0007669"/>
    <property type="project" value="UniProtKB-KW"/>
</dbReference>
<dbReference type="SUPFAM" id="SSF48403">
    <property type="entry name" value="Ankyrin repeat"/>
    <property type="match status" value="1"/>
</dbReference>
<dbReference type="OrthoDB" id="410307at2759"/>
<evidence type="ECO:0000256" key="8">
    <source>
        <dbReference type="SAM" id="MobiDB-lite"/>
    </source>
</evidence>
<dbReference type="InterPro" id="IPR036770">
    <property type="entry name" value="Ankyrin_rpt-contain_sf"/>
</dbReference>
<dbReference type="InterPro" id="IPR002110">
    <property type="entry name" value="Ankyrin_rpt"/>
</dbReference>
<dbReference type="Gene3D" id="3.30.1370.210">
    <property type="match status" value="1"/>
</dbReference>
<keyword evidence="3 7" id="KW-0863">Zinc-finger</keyword>
<dbReference type="EMBL" id="BFEA01000084">
    <property type="protein sequence ID" value="GBG67234.1"/>
    <property type="molecule type" value="Genomic_DNA"/>
</dbReference>
<feature type="region of interest" description="Disordered" evidence="8">
    <location>
        <begin position="173"/>
        <end position="218"/>
    </location>
</feature>
<feature type="compositionally biased region" description="Polar residues" evidence="8">
    <location>
        <begin position="625"/>
        <end position="635"/>
    </location>
</feature>
<feature type="zinc finger region" description="C3H1-type" evidence="7">
    <location>
        <begin position="346"/>
        <end position="368"/>
    </location>
</feature>
<keyword evidence="11" id="KW-1185">Reference proteome</keyword>